<organism evidence="2 3">
    <name type="scientific">Leptospira jelokensis</name>
    <dbReference type="NCBI Taxonomy" id="2484931"/>
    <lineage>
        <taxon>Bacteria</taxon>
        <taxon>Pseudomonadati</taxon>
        <taxon>Spirochaetota</taxon>
        <taxon>Spirochaetia</taxon>
        <taxon>Leptospirales</taxon>
        <taxon>Leptospiraceae</taxon>
        <taxon>Leptospira</taxon>
    </lineage>
</organism>
<dbReference type="Proteomes" id="UP000297567">
    <property type="component" value="Unassembled WGS sequence"/>
</dbReference>
<name>A0A4Z1A194_9LEPT</name>
<proteinExistence type="predicted"/>
<sequence>MEQQTTEININRILHKLSSRMSLFGKILIVLGVIYLIGGLVTIKDNYGNIFEGLLQIILGYLTVRVSLLFKLASGKEILTLEDLIKSFEGIIRLYTFQIYFYGFIFFLALFTLVSLAWTNLS</sequence>
<gene>
    <name evidence="2" type="ORF">EHQ62_04555</name>
</gene>
<dbReference type="OrthoDB" id="332358at2"/>
<keyword evidence="1" id="KW-1133">Transmembrane helix</keyword>
<feature type="transmembrane region" description="Helical" evidence="1">
    <location>
        <begin position="94"/>
        <end position="118"/>
    </location>
</feature>
<keyword evidence="3" id="KW-1185">Reference proteome</keyword>
<comment type="caution">
    <text evidence="2">The sequence shown here is derived from an EMBL/GenBank/DDBJ whole genome shotgun (WGS) entry which is preliminary data.</text>
</comment>
<dbReference type="EMBL" id="RQGH01000011">
    <property type="protein sequence ID" value="TGL72114.1"/>
    <property type="molecule type" value="Genomic_DNA"/>
</dbReference>
<keyword evidence="1" id="KW-0812">Transmembrane</keyword>
<dbReference type="RefSeq" id="WP_135641046.1">
    <property type="nucleotide sequence ID" value="NZ_RQGH01000011.1"/>
</dbReference>
<feature type="transmembrane region" description="Helical" evidence="1">
    <location>
        <begin position="53"/>
        <end position="73"/>
    </location>
</feature>
<evidence type="ECO:0000256" key="1">
    <source>
        <dbReference type="SAM" id="Phobius"/>
    </source>
</evidence>
<reference evidence="2" key="1">
    <citation type="journal article" date="2019" name="PLoS Negl. Trop. Dis.">
        <title>Revisiting the worldwide diversity of Leptospira species in the environment.</title>
        <authorList>
            <person name="Vincent A.T."/>
            <person name="Schiettekatte O."/>
            <person name="Bourhy P."/>
            <person name="Veyrier F.J."/>
            <person name="Picardeau M."/>
        </authorList>
    </citation>
    <scope>NUCLEOTIDE SEQUENCE [LARGE SCALE GENOMIC DNA]</scope>
    <source>
        <strain evidence="2">201702451</strain>
    </source>
</reference>
<evidence type="ECO:0000313" key="3">
    <source>
        <dbReference type="Proteomes" id="UP000297567"/>
    </source>
</evidence>
<feature type="transmembrane region" description="Helical" evidence="1">
    <location>
        <begin position="21"/>
        <end position="41"/>
    </location>
</feature>
<protein>
    <submittedName>
        <fullName evidence="2">Uncharacterized protein</fullName>
    </submittedName>
</protein>
<dbReference type="AlphaFoldDB" id="A0A4Z1A194"/>
<accession>A0A4Z1A194</accession>
<keyword evidence="1" id="KW-0472">Membrane</keyword>
<evidence type="ECO:0000313" key="2">
    <source>
        <dbReference type="EMBL" id="TGL72114.1"/>
    </source>
</evidence>